<keyword evidence="4" id="KW-1185">Reference proteome</keyword>
<name>A0ABW2XHD7_9ACTN</name>
<evidence type="ECO:0008006" key="5">
    <source>
        <dbReference type="Google" id="ProtNLM"/>
    </source>
</evidence>
<dbReference type="RefSeq" id="WP_131757500.1">
    <property type="nucleotide sequence ID" value="NZ_CAACUY010000032.1"/>
</dbReference>
<organism evidence="3 4">
    <name type="scientific">Actinomadura fibrosa</name>
    <dbReference type="NCBI Taxonomy" id="111802"/>
    <lineage>
        <taxon>Bacteria</taxon>
        <taxon>Bacillati</taxon>
        <taxon>Actinomycetota</taxon>
        <taxon>Actinomycetes</taxon>
        <taxon>Streptosporangiales</taxon>
        <taxon>Thermomonosporaceae</taxon>
        <taxon>Actinomadura</taxon>
    </lineage>
</organism>
<proteinExistence type="predicted"/>
<dbReference type="Proteomes" id="UP001597063">
    <property type="component" value="Unassembled WGS sequence"/>
</dbReference>
<evidence type="ECO:0000313" key="4">
    <source>
        <dbReference type="Proteomes" id="UP001597063"/>
    </source>
</evidence>
<feature type="transmembrane region" description="Helical" evidence="2">
    <location>
        <begin position="97"/>
        <end position="116"/>
    </location>
</feature>
<comment type="caution">
    <text evidence="3">The sequence shown here is derived from an EMBL/GenBank/DDBJ whole genome shotgun (WGS) entry which is preliminary data.</text>
</comment>
<reference evidence="4" key="1">
    <citation type="journal article" date="2019" name="Int. J. Syst. Evol. Microbiol.">
        <title>The Global Catalogue of Microorganisms (GCM) 10K type strain sequencing project: providing services to taxonomists for standard genome sequencing and annotation.</title>
        <authorList>
            <consortium name="The Broad Institute Genomics Platform"/>
            <consortium name="The Broad Institute Genome Sequencing Center for Infectious Disease"/>
            <person name="Wu L."/>
            <person name="Ma J."/>
        </authorList>
    </citation>
    <scope>NUCLEOTIDE SEQUENCE [LARGE SCALE GENOMIC DNA]</scope>
    <source>
        <strain evidence="4">JCM 9371</strain>
    </source>
</reference>
<gene>
    <name evidence="3" type="ORF">ACFQZM_05310</name>
</gene>
<sequence length="154" mass="16591">MISIRRKPREEVLTRLGRAQEAARHGAEACRRQASTATERIRPVAQRRVRDARGWGAPRLRRAARYVESGLAPKVSTFLSDVAHRVEPSKPARARRAPMMAMVGSVAALGLAGVVLTRRGAARDLAGGPERDEAATSADSMTVSGSGEQARSPR</sequence>
<feature type="compositionally biased region" description="Polar residues" evidence="1">
    <location>
        <begin position="137"/>
        <end position="154"/>
    </location>
</feature>
<keyword evidence="2" id="KW-0812">Transmembrane</keyword>
<evidence type="ECO:0000256" key="1">
    <source>
        <dbReference type="SAM" id="MobiDB-lite"/>
    </source>
</evidence>
<evidence type="ECO:0000313" key="3">
    <source>
        <dbReference type="EMBL" id="MFD0683906.1"/>
    </source>
</evidence>
<evidence type="ECO:0000256" key="2">
    <source>
        <dbReference type="SAM" id="Phobius"/>
    </source>
</evidence>
<keyword evidence="2" id="KW-1133">Transmembrane helix</keyword>
<keyword evidence="2" id="KW-0472">Membrane</keyword>
<feature type="region of interest" description="Disordered" evidence="1">
    <location>
        <begin position="123"/>
        <end position="154"/>
    </location>
</feature>
<dbReference type="EMBL" id="JBHTGP010000003">
    <property type="protein sequence ID" value="MFD0683906.1"/>
    <property type="molecule type" value="Genomic_DNA"/>
</dbReference>
<protein>
    <recommendedName>
        <fullName evidence="5">DUF3618 domain-containing protein</fullName>
    </recommendedName>
</protein>
<accession>A0ABW2XHD7</accession>